<gene>
    <name evidence="8" type="ORF">ACFORL_12680</name>
</gene>
<evidence type="ECO:0000256" key="3">
    <source>
        <dbReference type="ARBA" id="ARBA00022679"/>
    </source>
</evidence>
<reference evidence="9" key="1">
    <citation type="journal article" date="2019" name="Int. J. Syst. Evol. Microbiol.">
        <title>The Global Catalogue of Microorganisms (GCM) 10K type strain sequencing project: providing services to taxonomists for standard genome sequencing and annotation.</title>
        <authorList>
            <consortium name="The Broad Institute Genomics Platform"/>
            <consortium name="The Broad Institute Genome Sequencing Center for Infectious Disease"/>
            <person name="Wu L."/>
            <person name="Ma J."/>
        </authorList>
    </citation>
    <scope>NUCLEOTIDE SEQUENCE [LARGE SCALE GENOMIC DNA]</scope>
    <source>
        <strain evidence="9">CCUG 59858</strain>
    </source>
</reference>
<dbReference type="SUPFAM" id="SSF53448">
    <property type="entry name" value="Nucleotide-diphospho-sugar transferases"/>
    <property type="match status" value="1"/>
</dbReference>
<evidence type="ECO:0000313" key="9">
    <source>
        <dbReference type="Proteomes" id="UP001595758"/>
    </source>
</evidence>
<dbReference type="Pfam" id="PF13641">
    <property type="entry name" value="Glyco_tranf_2_3"/>
    <property type="match status" value="1"/>
</dbReference>
<evidence type="ECO:0000256" key="5">
    <source>
        <dbReference type="ARBA" id="ARBA00022989"/>
    </source>
</evidence>
<sequence length="611" mass="71875">MWYLLVGLAILFVLSGIDDLFFDLYYWYRYIFRLFKMRNFAPLTYESLAGKPEQLIAVLTPCWHEAGVIGTMLRHNCYAIDYKNYYFFVGVYPNDPETVSEVQGVAAEIPQVQCVVGKDNGPTNKAANLNGMFQYALEFEKKIGKQFDIFVFHDSEDIIHPMSFKLYNHLMPQNQMIQIPIFPLAVNIWNFTHWLYADEFAENHTKDIIVRESIRGHVPSAGVGTAFTRQVLQALADPATGLPFSTSSLTEDYRTSLAIRVQGLRQIFVTRRILKMKWEPKGWFRKGYVQRPVEEYIATRALFPMEYTKAVRQKSRWIIGIVFQEWDHTKWPSSWIIRYTLAHDRKSFFTHIINGLGYFVLLYWLLYSWFTYFNPAYPSLQEQLNMHSWVWWLVVFVTVVMFERLLQRVIAVRRVYKRWLPALLAFPRAFYGNLINLHAALRAFSMYYRAPKTTSPSKQPVWDKTDHHFPGSHILTPYRIKLGDMLLRKRKISPENLEKAVILQQQTGQRLGEVFEQLGFLSRRELLELLSEQYRLPLKPKSQIKPLDQELIPQKVWNWLKGHDVIVIDYNPKKQTMTIALDDPTNEAFIEKLINRLMPYKINFVLIDSTS</sequence>
<keyword evidence="4 7" id="KW-0812">Transmembrane</keyword>
<keyword evidence="2" id="KW-0328">Glycosyltransferase</keyword>
<dbReference type="InterPro" id="IPR029044">
    <property type="entry name" value="Nucleotide-diphossugar_trans"/>
</dbReference>
<dbReference type="RefSeq" id="WP_382344591.1">
    <property type="nucleotide sequence ID" value="NZ_JBHSAB010000031.1"/>
</dbReference>
<dbReference type="InterPro" id="IPR037257">
    <property type="entry name" value="T2SS_E_N_sf"/>
</dbReference>
<comment type="subcellular location">
    <subcellularLocation>
        <location evidence="1">Membrane</location>
        <topology evidence="1">Multi-pass membrane protein</topology>
    </subcellularLocation>
</comment>
<keyword evidence="9" id="KW-1185">Reference proteome</keyword>
<evidence type="ECO:0000256" key="6">
    <source>
        <dbReference type="ARBA" id="ARBA00023136"/>
    </source>
</evidence>
<dbReference type="Gene3D" id="1.10.40.70">
    <property type="match status" value="1"/>
</dbReference>
<evidence type="ECO:0000256" key="4">
    <source>
        <dbReference type="ARBA" id="ARBA00022692"/>
    </source>
</evidence>
<dbReference type="PANTHER" id="PTHR43867">
    <property type="entry name" value="CELLULOSE SYNTHASE CATALYTIC SUBUNIT A [UDP-FORMING]"/>
    <property type="match status" value="1"/>
</dbReference>
<evidence type="ECO:0000256" key="1">
    <source>
        <dbReference type="ARBA" id="ARBA00004141"/>
    </source>
</evidence>
<dbReference type="NCBIfam" id="NF011305">
    <property type="entry name" value="PRK14716.1-3"/>
    <property type="match status" value="1"/>
</dbReference>
<comment type="caution">
    <text evidence="8">The sequence shown here is derived from an EMBL/GenBank/DDBJ whole genome shotgun (WGS) entry which is preliminary data.</text>
</comment>
<dbReference type="InterPro" id="IPR050321">
    <property type="entry name" value="Glycosyltr_2/OpgH_subfam"/>
</dbReference>
<protein>
    <submittedName>
        <fullName evidence="8">Glycosyl transferase family protein</fullName>
    </submittedName>
</protein>
<dbReference type="Gene3D" id="3.90.550.10">
    <property type="entry name" value="Spore Coat Polysaccharide Biosynthesis Protein SpsA, Chain A"/>
    <property type="match status" value="1"/>
</dbReference>
<dbReference type="PANTHER" id="PTHR43867:SF2">
    <property type="entry name" value="CELLULOSE SYNTHASE CATALYTIC SUBUNIT A [UDP-FORMING]"/>
    <property type="match status" value="1"/>
</dbReference>
<feature type="transmembrane region" description="Helical" evidence="7">
    <location>
        <begin position="6"/>
        <end position="28"/>
    </location>
</feature>
<dbReference type="SUPFAM" id="SSF160246">
    <property type="entry name" value="EspE N-terminal domain-like"/>
    <property type="match status" value="1"/>
</dbReference>
<name>A0ABV8CHY0_9GAMM</name>
<evidence type="ECO:0000256" key="2">
    <source>
        <dbReference type="ARBA" id="ARBA00022676"/>
    </source>
</evidence>
<dbReference type="Proteomes" id="UP001595758">
    <property type="component" value="Unassembled WGS sequence"/>
</dbReference>
<dbReference type="GO" id="GO:0016740">
    <property type="term" value="F:transferase activity"/>
    <property type="evidence" value="ECO:0007669"/>
    <property type="project" value="UniProtKB-KW"/>
</dbReference>
<feature type="transmembrane region" description="Helical" evidence="7">
    <location>
        <begin position="348"/>
        <end position="369"/>
    </location>
</feature>
<keyword evidence="6 7" id="KW-0472">Membrane</keyword>
<proteinExistence type="predicted"/>
<keyword evidence="5 7" id="KW-1133">Transmembrane helix</keyword>
<evidence type="ECO:0000313" key="8">
    <source>
        <dbReference type="EMBL" id="MFC3909925.1"/>
    </source>
</evidence>
<keyword evidence="3 8" id="KW-0808">Transferase</keyword>
<evidence type="ECO:0000256" key="7">
    <source>
        <dbReference type="SAM" id="Phobius"/>
    </source>
</evidence>
<organism evidence="8 9">
    <name type="scientific">Legionella dresdenensis</name>
    <dbReference type="NCBI Taxonomy" id="450200"/>
    <lineage>
        <taxon>Bacteria</taxon>
        <taxon>Pseudomonadati</taxon>
        <taxon>Pseudomonadota</taxon>
        <taxon>Gammaproteobacteria</taxon>
        <taxon>Legionellales</taxon>
        <taxon>Legionellaceae</taxon>
        <taxon>Legionella</taxon>
    </lineage>
</organism>
<feature type="transmembrane region" description="Helical" evidence="7">
    <location>
        <begin position="389"/>
        <end position="406"/>
    </location>
</feature>
<dbReference type="EMBL" id="JBHSAB010000031">
    <property type="protein sequence ID" value="MFC3909925.1"/>
    <property type="molecule type" value="Genomic_DNA"/>
</dbReference>
<accession>A0ABV8CHY0</accession>